<dbReference type="Gene3D" id="1.10.10.10">
    <property type="entry name" value="Winged helix-like DNA-binding domain superfamily/Winged helix DNA-binding domain"/>
    <property type="match status" value="1"/>
</dbReference>
<proteinExistence type="predicted"/>
<dbReference type="Pfam" id="PF05043">
    <property type="entry name" value="Mga"/>
    <property type="match status" value="1"/>
</dbReference>
<reference evidence="2 3" key="1">
    <citation type="submission" date="2014-11" db="EMBL/GenBank/DDBJ databases">
        <title>Genome sequence and analysis of novel Kurthia sp.</title>
        <authorList>
            <person name="Lawson J.N."/>
            <person name="Gonzalez J.E."/>
            <person name="Rinauldi L."/>
            <person name="Xuan Z."/>
            <person name="Firman A."/>
            <person name="Shaddox L."/>
            <person name="Trudeau A."/>
            <person name="Shah S."/>
            <person name="Reiman D."/>
        </authorList>
    </citation>
    <scope>NUCLEOTIDE SEQUENCE [LARGE SCALE GENOMIC DNA]</scope>
    <source>
        <strain evidence="2 3">3B1D</strain>
    </source>
</reference>
<dbReference type="InterPro" id="IPR036388">
    <property type="entry name" value="WH-like_DNA-bd_sf"/>
</dbReference>
<feature type="domain" description="Mga helix-turn-helix" evidence="1">
    <location>
        <begin position="79"/>
        <end position="159"/>
    </location>
</feature>
<dbReference type="RefSeq" id="WP_126991852.1">
    <property type="nucleotide sequence ID" value="NZ_JTFC01000042.1"/>
</dbReference>
<gene>
    <name evidence="2" type="ORF">QI30_17295</name>
</gene>
<keyword evidence="3" id="KW-1185">Reference proteome</keyword>
<dbReference type="EMBL" id="JTFC01000042">
    <property type="protein sequence ID" value="RUS52513.1"/>
    <property type="molecule type" value="Genomic_DNA"/>
</dbReference>
<evidence type="ECO:0000313" key="3">
    <source>
        <dbReference type="Proteomes" id="UP000288623"/>
    </source>
</evidence>
<accession>A0A433RQ26</accession>
<organism evidence="2 3">
    <name type="scientific">Candidatus Kurthia intestinigallinarum</name>
    <dbReference type="NCBI Taxonomy" id="1562256"/>
    <lineage>
        <taxon>Bacteria</taxon>
        <taxon>Bacillati</taxon>
        <taxon>Bacillota</taxon>
        <taxon>Bacilli</taxon>
        <taxon>Bacillales</taxon>
        <taxon>Caryophanaceae</taxon>
        <taxon>Kurthia</taxon>
    </lineage>
</organism>
<comment type="caution">
    <text evidence="2">The sequence shown here is derived from an EMBL/GenBank/DDBJ whole genome shotgun (WGS) entry which is preliminary data.</text>
</comment>
<sequence>MFGISKATWLKKDLIELLDKQDDFVSSQFLASKLTYASVETIKKMCRELKAEVEEIYQPDEAEFIIHKHHGIRFIRHTIHTQNYVDYIYSRELAYEVFMQTFLHKSIDTYDFCEAVHISESKLRRKIKEINGYMTVYGLHFSCGSTLSVEGPEHKIRILGTIFLFSSHRTLPLIPNLENVSFYIERTSKIFDYLQIPYIQESLQTLSLSILLTERRLFNHVDLTEQEQQLFYAASIPARPPFLENWTDDDWRILLLVYDTFDIINLESVIDYAPLYHQFSKETVSLQLWIEQFEAQFRPLTTHEQQFVSATLYKNYIASQLFHIDYWLVATFNSIDFERLETIFPLYMERFNTLWESYSTAMEMRESDHFRAVHLTLCNVLIPIDSFIPTIRIYFFCDFSLLYQQYAKQFLQTHFKGRFLLAFVDTVEEADVNIICSRIQLNSAKPTVFIRSQLPANDLLQIEKLFEESINKKQR</sequence>
<protein>
    <recommendedName>
        <fullName evidence="1">Mga helix-turn-helix domain-containing protein</fullName>
    </recommendedName>
</protein>
<evidence type="ECO:0000313" key="2">
    <source>
        <dbReference type="EMBL" id="RUS52513.1"/>
    </source>
</evidence>
<name>A0A433RQ26_9BACL</name>
<dbReference type="AlphaFoldDB" id="A0A433RQ26"/>
<evidence type="ECO:0000259" key="1">
    <source>
        <dbReference type="Pfam" id="PF05043"/>
    </source>
</evidence>
<dbReference type="InterPro" id="IPR007737">
    <property type="entry name" value="Mga_HTH"/>
</dbReference>
<dbReference type="OrthoDB" id="2193935at2"/>
<dbReference type="Proteomes" id="UP000288623">
    <property type="component" value="Unassembled WGS sequence"/>
</dbReference>